<comment type="caution">
    <text evidence="1">The sequence shown here is derived from an EMBL/GenBank/DDBJ whole genome shotgun (WGS) entry which is preliminary data.</text>
</comment>
<dbReference type="EMBL" id="JALY01000080">
    <property type="protein sequence ID" value="POZ93136.1"/>
    <property type="molecule type" value="Genomic_DNA"/>
</dbReference>
<dbReference type="PANTHER" id="PTHR43649">
    <property type="entry name" value="ARABINOSE-BINDING PROTEIN-RELATED"/>
    <property type="match status" value="1"/>
</dbReference>
<dbReference type="PANTHER" id="PTHR43649:SF12">
    <property type="entry name" value="DIACETYLCHITOBIOSE BINDING PROTEIN DASA"/>
    <property type="match status" value="1"/>
</dbReference>
<dbReference type="Gene3D" id="3.40.190.10">
    <property type="entry name" value="Periplasmic binding protein-like II"/>
    <property type="match status" value="2"/>
</dbReference>
<dbReference type="Pfam" id="PF01547">
    <property type="entry name" value="SBP_bac_1"/>
    <property type="match status" value="1"/>
</dbReference>
<proteinExistence type="predicted"/>
<reference evidence="1 2" key="1">
    <citation type="submission" date="2014-01" db="EMBL/GenBank/DDBJ databases">
        <title>Comparative genomics of Petrotoga.</title>
        <authorList>
            <person name="Chow K."/>
            <person name="Charchuk R."/>
            <person name="Nesbo C.L."/>
        </authorList>
    </citation>
    <scope>NUCLEOTIDE SEQUENCE [LARGE SCALE GENOMIC DNA]</scope>
    <source>
        <strain evidence="1 2">DSM 16923</strain>
    </source>
</reference>
<evidence type="ECO:0000313" key="2">
    <source>
        <dbReference type="Proteomes" id="UP000236950"/>
    </source>
</evidence>
<evidence type="ECO:0000313" key="1">
    <source>
        <dbReference type="EMBL" id="POZ93136.1"/>
    </source>
</evidence>
<keyword evidence="2" id="KW-1185">Reference proteome</keyword>
<dbReference type="InterPro" id="IPR050490">
    <property type="entry name" value="Bact_solute-bd_prot1"/>
</dbReference>
<sequence length="405" mass="45377">MLLVIPISLGFAAAKDEVELTFWSWRTEDVKAYEKFIAEFNKENPNIHIKFIPYRNTEYNTILSTALQGGSGPDIIHLRAYGGMESLANAGYLIPLNDKVPELKEFPEYVLGGATSIRDGKIYGVPFALQHVLVLYNKHLFNELGLWIPKTWDEFLTIAEKAKQAGYIPFANGTKDAWTLETLFGGIGPTFYGGDKYYEAVVAGEKTFESEEMGKAFEKMLELRPYLPDYYTGVSYTDMQMMFAQELAVMWIAGSYEIGTMKQMNPNIEIGAFIVPGETQDVPAYNSIYVDGSYGINADTDHLEEALKFIRFTATRKFGQMFTDELAQISAVPGVIPTVEALKDVVSVANPTPYLMLTAFRYGQPSGSTLLQNELQALMAGTQDIETSLRKIQEGIATWYEPFQK</sequence>
<evidence type="ECO:0008006" key="3">
    <source>
        <dbReference type="Google" id="ProtNLM"/>
    </source>
</evidence>
<dbReference type="AlphaFoldDB" id="A0A2S5EJ22"/>
<protein>
    <recommendedName>
        <fullName evidence="3">ABC transporter substrate-binding protein</fullName>
    </recommendedName>
</protein>
<dbReference type="SUPFAM" id="SSF53850">
    <property type="entry name" value="Periplasmic binding protein-like II"/>
    <property type="match status" value="1"/>
</dbReference>
<accession>A0A2S5EJ22</accession>
<dbReference type="InterPro" id="IPR006059">
    <property type="entry name" value="SBP"/>
</dbReference>
<organism evidence="1 2">
    <name type="scientific">Petrotoga halophila DSM 16923</name>
    <dbReference type="NCBI Taxonomy" id="1122953"/>
    <lineage>
        <taxon>Bacteria</taxon>
        <taxon>Thermotogati</taxon>
        <taxon>Thermotogota</taxon>
        <taxon>Thermotogae</taxon>
        <taxon>Petrotogales</taxon>
        <taxon>Petrotogaceae</taxon>
        <taxon>Petrotoga</taxon>
    </lineage>
</organism>
<dbReference type="Proteomes" id="UP000236950">
    <property type="component" value="Unassembled WGS sequence"/>
</dbReference>
<gene>
    <name evidence="1" type="ORF">AA81_03495</name>
</gene>
<name>A0A2S5EJ22_9BACT</name>